<accession>A0A1G2E0S4</accession>
<protein>
    <submittedName>
        <fullName evidence="2">Metal-dependent hydrolase</fullName>
    </submittedName>
</protein>
<gene>
    <name evidence="2" type="ORF">A2626_02340</name>
</gene>
<dbReference type="InterPro" id="IPR053136">
    <property type="entry name" value="UTP_pyrophosphatase-like"/>
</dbReference>
<comment type="caution">
    <text evidence="2">The sequence shown here is derived from an EMBL/GenBank/DDBJ whole genome shotgun (WGS) entry which is preliminary data.</text>
</comment>
<dbReference type="EMBL" id="MHLZ01000033">
    <property type="protein sequence ID" value="OGZ19417.1"/>
    <property type="molecule type" value="Genomic_DNA"/>
</dbReference>
<evidence type="ECO:0000313" key="3">
    <source>
        <dbReference type="Proteomes" id="UP000177360"/>
    </source>
</evidence>
<dbReference type="GO" id="GO:0016787">
    <property type="term" value="F:hydrolase activity"/>
    <property type="evidence" value="ECO:0007669"/>
    <property type="project" value="UniProtKB-KW"/>
</dbReference>
<dbReference type="CDD" id="cd07344">
    <property type="entry name" value="M48_yhfN_like"/>
    <property type="match status" value="1"/>
</dbReference>
<dbReference type="Gene3D" id="3.30.2010.10">
    <property type="entry name" value="Metalloproteases ('zincins'), catalytic domain"/>
    <property type="match status" value="1"/>
</dbReference>
<dbReference type="AlphaFoldDB" id="A0A1G2E0S4"/>
<dbReference type="InterPro" id="IPR002725">
    <property type="entry name" value="YgjP-like_metallopeptidase"/>
</dbReference>
<evidence type="ECO:0000259" key="1">
    <source>
        <dbReference type="Pfam" id="PF01863"/>
    </source>
</evidence>
<dbReference type="Proteomes" id="UP000177360">
    <property type="component" value="Unassembled WGS sequence"/>
</dbReference>
<keyword evidence="2" id="KW-0378">Hydrolase</keyword>
<evidence type="ECO:0000313" key="2">
    <source>
        <dbReference type="EMBL" id="OGZ19417.1"/>
    </source>
</evidence>
<dbReference type="PANTHER" id="PTHR30399:SF1">
    <property type="entry name" value="UTP PYROPHOSPHATASE"/>
    <property type="match status" value="1"/>
</dbReference>
<dbReference type="PANTHER" id="PTHR30399">
    <property type="entry name" value="UNCHARACTERIZED PROTEIN YGJP"/>
    <property type="match status" value="1"/>
</dbReference>
<reference evidence="2 3" key="1">
    <citation type="journal article" date="2016" name="Nat. Commun.">
        <title>Thousands of microbial genomes shed light on interconnected biogeochemical processes in an aquifer system.</title>
        <authorList>
            <person name="Anantharaman K."/>
            <person name="Brown C.T."/>
            <person name="Hug L.A."/>
            <person name="Sharon I."/>
            <person name="Castelle C.J."/>
            <person name="Probst A.J."/>
            <person name="Thomas B.C."/>
            <person name="Singh A."/>
            <person name="Wilkins M.J."/>
            <person name="Karaoz U."/>
            <person name="Brodie E.L."/>
            <person name="Williams K.H."/>
            <person name="Hubbard S.S."/>
            <person name="Banfield J.F."/>
        </authorList>
    </citation>
    <scope>NUCLEOTIDE SEQUENCE [LARGE SCALE GENOMIC DNA]</scope>
</reference>
<sequence length="222" mass="26101">MNEVKIDKIIRSKRKTIALIVSADAMVVVRAPFRTPLRYIEKLVFQKRFWVAKKKKQALRNGVPVNAKKFVDGEEFLYLGEKYKLKIENCEDVKLADYLYFPETYLSNGQTKMIEWYRQKALEKITERVNLYNQISGWKFKSISITCANKRWGSCSPNGMLNFSWRLIMAPIAAIDYVAVHELAHIPEKNHSSRFWNKVRAIFPDYKNQRKWLRENGSSLSI</sequence>
<dbReference type="Pfam" id="PF01863">
    <property type="entry name" value="YgjP-like"/>
    <property type="match status" value="1"/>
</dbReference>
<name>A0A1G2E0S4_9BACT</name>
<organism evidence="2 3">
    <name type="scientific">Candidatus Nealsonbacteria bacterium RIFCSPHIGHO2_01_FULL_38_55</name>
    <dbReference type="NCBI Taxonomy" id="1801664"/>
    <lineage>
        <taxon>Bacteria</taxon>
        <taxon>Candidatus Nealsoniibacteriota</taxon>
    </lineage>
</organism>
<proteinExistence type="predicted"/>
<feature type="domain" description="YgjP-like metallopeptidase" evidence="1">
    <location>
        <begin position="15"/>
        <end position="215"/>
    </location>
</feature>